<dbReference type="Gene3D" id="3.30.70.260">
    <property type="match status" value="1"/>
</dbReference>
<comment type="similarity">
    <text evidence="4">Belongs to the relA/spoT family.</text>
</comment>
<dbReference type="KEGG" id="mpf:MPUT_0346"/>
<dbReference type="PROSITE" id="PS51880">
    <property type="entry name" value="TGS"/>
    <property type="match status" value="1"/>
</dbReference>
<dbReference type="InterPro" id="IPR012676">
    <property type="entry name" value="TGS-like"/>
</dbReference>
<dbReference type="Gene3D" id="1.10.3210.10">
    <property type="entry name" value="Hypothetical protein af1432"/>
    <property type="match status" value="1"/>
</dbReference>
<dbReference type="InterPro" id="IPR006674">
    <property type="entry name" value="HD_domain"/>
</dbReference>
<name>A0A7U3ZSL9_MYCPK</name>
<evidence type="ECO:0000259" key="8">
    <source>
        <dbReference type="PROSITE" id="PS51880"/>
    </source>
</evidence>
<dbReference type="SMART" id="SM00471">
    <property type="entry name" value="HDc"/>
    <property type="match status" value="1"/>
</dbReference>
<feature type="domain" description="HD" evidence="7">
    <location>
        <begin position="62"/>
        <end position="161"/>
    </location>
</feature>
<proteinExistence type="inferred from homology"/>
<evidence type="ECO:0000313" key="9">
    <source>
        <dbReference type="EMBL" id="AEM68724.1"/>
    </source>
</evidence>
<dbReference type="InterPro" id="IPR004811">
    <property type="entry name" value="RelA/Spo_fam"/>
</dbReference>
<feature type="domain" description="TGS" evidence="8">
    <location>
        <begin position="402"/>
        <end position="465"/>
    </location>
</feature>
<organism evidence="9 10">
    <name type="scientific">Mycoplasma putrefaciens (strain ATCC 15718 / NCTC 10155 / C30 KS-1 / KS-1)</name>
    <dbReference type="NCBI Taxonomy" id="743965"/>
    <lineage>
        <taxon>Bacteria</taxon>
        <taxon>Bacillati</taxon>
        <taxon>Mycoplasmatota</taxon>
        <taxon>Mollicutes</taxon>
        <taxon>Mycoplasmataceae</taxon>
        <taxon>Mycoplasma</taxon>
    </lineage>
</organism>
<dbReference type="SUPFAM" id="SSF81271">
    <property type="entry name" value="TGS-like"/>
    <property type="match status" value="1"/>
</dbReference>
<dbReference type="InterPro" id="IPR012675">
    <property type="entry name" value="Beta-grasp_dom_sf"/>
</dbReference>
<evidence type="ECO:0000313" key="10">
    <source>
        <dbReference type="Proteomes" id="UP000008907"/>
    </source>
</evidence>
<dbReference type="Pfam" id="PF02824">
    <property type="entry name" value="TGS"/>
    <property type="match status" value="1"/>
</dbReference>
<dbReference type="CDD" id="cd01668">
    <property type="entry name" value="TGS_RSH"/>
    <property type="match status" value="1"/>
</dbReference>
<evidence type="ECO:0000256" key="2">
    <source>
        <dbReference type="ARBA" id="ARBA00041770"/>
    </source>
</evidence>
<dbReference type="GO" id="GO:0015969">
    <property type="term" value="P:guanosine tetraphosphate metabolic process"/>
    <property type="evidence" value="ECO:0007669"/>
    <property type="project" value="InterPro"/>
</dbReference>
<dbReference type="PANTHER" id="PTHR21262:SF31">
    <property type="entry name" value="GTP PYROPHOSPHOKINASE"/>
    <property type="match status" value="1"/>
</dbReference>
<dbReference type="SMART" id="SM00954">
    <property type="entry name" value="RelA_SpoT"/>
    <property type="match status" value="1"/>
</dbReference>
<evidence type="ECO:0000259" key="7">
    <source>
        <dbReference type="PROSITE" id="PS51831"/>
    </source>
</evidence>
<sequence length="752" mass="86734">MSQITKQNNMSLDYKEITKFEELLAKLKKYIKDKKELELIKKAYDFSAQCHKTQTRKNGDPYIYHPLSTAYYLAQWHMGPTTIIAGLLHDVLEDTPVEKQEIIDNFGQQVADLVESVTKVSFFAKEQRQQLKSEYLRKLYLSMAKDIRVIIIKIADRLHNILTISNLDLEKQKIIAKETLEIYSAIAHRIGMKNAKSLLEDRSFEILNPNEFEKIRNLFNNDILQREETINKIIVDLEEYLRKEKNIKIINIFGRPKTFYSIYRKMTLFARPFEEITDLLAIRIIAKSVDDCYKILGFIHQKYIPLAGKFKDYIATPKNNVYQSLHTTLSDSKGNIFEVQIRTSEMDEIAETGAAAHWRYKEGEIVDIVKRQKDIDQKLDIFNRILDFDDDGIEQQVKEELFTTSIYVLTPNGAVITLPFGSTVLDFAYRIHTEIGEKTIGAKINGVFHPINTILKSGQVVEIKTSPKQEPTYEWLKIVVSPNAKNRIKKYLNKKLTDESKDKKEQQQQLIKKAEMNINAYINQKDWRWKKNSSEESQQIVKEMGYANLNDFLLDVVKGEYSIIQAAEKVFLKQDYSKDDEVFDNIKSKVVYDSSVKNDILVDGIKNIRASLASCCMPIPYEPVVGFVTKTSGIKVHLKQCYSLDWSTIKPRLVSVQWNEAVAQKNTYTTKIRYFAVDRTGLIYDISRVLSGLKTSILNANIITDEKTLSAQGEIQVKVKDDQHLVQVISALKSIPGIREVERAISSKKIQK</sequence>
<dbReference type="EMBL" id="CP003021">
    <property type="protein sequence ID" value="AEM68724.1"/>
    <property type="molecule type" value="Genomic_DNA"/>
</dbReference>
<reference evidence="9 10" key="1">
    <citation type="journal article" date="2011" name="J. Bacteriol.">
        <title>Genome Sequence of Mycoplasma putrefaciens Type Strain KS1.</title>
        <authorList>
            <person name="Calcutt M.J."/>
            <person name="Foecking M.F."/>
        </authorList>
    </citation>
    <scope>NUCLEOTIDE SEQUENCE [LARGE SCALE GENOMIC DNA]</scope>
    <source>
        <strain evidence="10">ATCC 15718 / NCTC 10155 / C30 KS-1 / KS-1</strain>
    </source>
</reference>
<dbReference type="CDD" id="cd05399">
    <property type="entry name" value="NT_Rel-Spo_like"/>
    <property type="match status" value="1"/>
</dbReference>
<dbReference type="PROSITE" id="PS51831">
    <property type="entry name" value="HD"/>
    <property type="match status" value="1"/>
</dbReference>
<dbReference type="InterPro" id="IPR004095">
    <property type="entry name" value="TGS"/>
</dbReference>
<gene>
    <name evidence="9" type="ordered locus">MPUT_0346</name>
</gene>
<dbReference type="InterPro" id="IPR003607">
    <property type="entry name" value="HD/PDEase_dom"/>
</dbReference>
<protein>
    <recommendedName>
        <fullName evidence="2">Penta-phosphate guanosine-3'-pyrophosphohydrolase</fullName>
    </recommendedName>
</protein>
<dbReference type="FunFam" id="1.10.3210.10:FF:000001">
    <property type="entry name" value="GTP pyrophosphokinase RelA"/>
    <property type="match status" value="1"/>
</dbReference>
<dbReference type="Gene3D" id="3.30.460.10">
    <property type="entry name" value="Beta Polymerase, domain 2"/>
    <property type="match status" value="1"/>
</dbReference>
<dbReference type="GO" id="GO:0005886">
    <property type="term" value="C:plasma membrane"/>
    <property type="evidence" value="ECO:0007669"/>
    <property type="project" value="TreeGrafter"/>
</dbReference>
<dbReference type="Gene3D" id="3.10.20.30">
    <property type="match status" value="1"/>
</dbReference>
<dbReference type="AlphaFoldDB" id="A0A7U3ZSL9"/>
<dbReference type="FunFam" id="3.30.460.10:FF:000001">
    <property type="entry name" value="GTP pyrophosphokinase RelA"/>
    <property type="match status" value="1"/>
</dbReference>
<dbReference type="SUPFAM" id="SSF109604">
    <property type="entry name" value="HD-domain/PDEase-like"/>
    <property type="match status" value="1"/>
</dbReference>
<feature type="domain" description="ACT" evidence="6">
    <location>
        <begin position="671"/>
        <end position="746"/>
    </location>
</feature>
<dbReference type="SUPFAM" id="SSF55021">
    <property type="entry name" value="ACT-like"/>
    <property type="match status" value="1"/>
</dbReference>
<dbReference type="NCBIfam" id="TIGR00691">
    <property type="entry name" value="spoT_relA"/>
    <property type="match status" value="1"/>
</dbReference>
<comment type="pathway">
    <text evidence="1">Purine metabolism.</text>
</comment>
<dbReference type="PROSITE" id="PS51671">
    <property type="entry name" value="ACT"/>
    <property type="match status" value="1"/>
</dbReference>
<keyword evidence="5" id="KW-0175">Coiled coil</keyword>
<comment type="function">
    <text evidence="3">In eubacteria ppGpp (guanosine 3'-diphosphate 5'-diphosphate) is a mediator of the stringent response that coordinates a variety of cellular activities in response to changes in nutritional abundance. This enzyme catalyzes the degradation of ppGpp into GDP. It may also be capable of catalyzing the synthesis of ppGpp.</text>
</comment>
<evidence type="ECO:0000256" key="5">
    <source>
        <dbReference type="SAM" id="Coils"/>
    </source>
</evidence>
<evidence type="ECO:0000256" key="4">
    <source>
        <dbReference type="RuleBase" id="RU003847"/>
    </source>
</evidence>
<accession>A0A7U3ZSL9</accession>
<evidence type="ECO:0000256" key="3">
    <source>
        <dbReference type="ARBA" id="ARBA00056789"/>
    </source>
</evidence>
<dbReference type="RefSeq" id="WP_014035080.1">
    <property type="nucleotide sequence ID" value="NC_015946.1"/>
</dbReference>
<dbReference type="FunFam" id="3.10.20.30:FF:000002">
    <property type="entry name" value="GTP pyrophosphokinase (RelA/SpoT)"/>
    <property type="match status" value="1"/>
</dbReference>
<dbReference type="Pfam" id="PF04607">
    <property type="entry name" value="RelA_SpoT"/>
    <property type="match status" value="1"/>
</dbReference>
<dbReference type="InterPro" id="IPR043519">
    <property type="entry name" value="NT_sf"/>
</dbReference>
<evidence type="ECO:0000259" key="6">
    <source>
        <dbReference type="PROSITE" id="PS51671"/>
    </source>
</evidence>
<dbReference type="Pfam" id="PF13291">
    <property type="entry name" value="ACT_4"/>
    <property type="match status" value="1"/>
</dbReference>
<feature type="coiled-coil region" evidence="5">
    <location>
        <begin position="493"/>
        <end position="524"/>
    </location>
</feature>
<dbReference type="InterPro" id="IPR045865">
    <property type="entry name" value="ACT-like_dom_sf"/>
</dbReference>
<dbReference type="InterPro" id="IPR007685">
    <property type="entry name" value="RelA_SpoT"/>
</dbReference>
<dbReference type="InterPro" id="IPR002912">
    <property type="entry name" value="ACT_dom"/>
</dbReference>
<dbReference type="Pfam" id="PF13328">
    <property type="entry name" value="HD_4"/>
    <property type="match status" value="1"/>
</dbReference>
<evidence type="ECO:0000256" key="1">
    <source>
        <dbReference type="ARBA" id="ARBA00025704"/>
    </source>
</evidence>
<dbReference type="InterPro" id="IPR033655">
    <property type="entry name" value="TGS_RelA/SpoT"/>
</dbReference>
<dbReference type="PANTHER" id="PTHR21262">
    <property type="entry name" value="GUANOSINE-3',5'-BIS DIPHOSPHATE 3'-PYROPHOSPHOHYDROLASE"/>
    <property type="match status" value="1"/>
</dbReference>
<dbReference type="CDD" id="cd00077">
    <property type="entry name" value="HDc"/>
    <property type="match status" value="1"/>
</dbReference>
<dbReference type="SUPFAM" id="SSF81301">
    <property type="entry name" value="Nucleotidyltransferase"/>
    <property type="match status" value="1"/>
</dbReference>
<dbReference type="CDD" id="cd04876">
    <property type="entry name" value="ACT_RelA-SpoT"/>
    <property type="match status" value="1"/>
</dbReference>
<dbReference type="Proteomes" id="UP000008907">
    <property type="component" value="Chromosome"/>
</dbReference>